<dbReference type="Proteomes" id="UP000292298">
    <property type="component" value="Unassembled WGS sequence"/>
</dbReference>
<dbReference type="EMBL" id="SHLI01000001">
    <property type="protein sequence ID" value="RZU98617.1"/>
    <property type="molecule type" value="Genomic_DNA"/>
</dbReference>
<proteinExistence type="predicted"/>
<reference evidence="2 3" key="1">
    <citation type="submission" date="2019-02" db="EMBL/GenBank/DDBJ databases">
        <title>Genomic Encyclopedia of Type Strains, Phase IV (KMG-IV): sequencing the most valuable type-strain genomes for metagenomic binning, comparative biology and taxonomic classification.</title>
        <authorList>
            <person name="Goeker M."/>
        </authorList>
    </citation>
    <scope>NUCLEOTIDE SEQUENCE [LARGE SCALE GENOMIC DNA]</scope>
    <source>
        <strain evidence="2 3">DSM 21056</strain>
    </source>
</reference>
<feature type="transmembrane region" description="Helical" evidence="1">
    <location>
        <begin position="46"/>
        <end position="67"/>
    </location>
</feature>
<evidence type="ECO:0000313" key="2">
    <source>
        <dbReference type="EMBL" id="RZU98617.1"/>
    </source>
</evidence>
<sequence length="117" mass="12958">MRQYFSFEGESRREVYWAVTVINLLIGAVMVPIIVAGATAPDMHPLTFLAIVILLSPLWVGPIWLQLATGARRCREAGINPFWSATVFLPYIAVIPVAVIGLLPPVNRGADRLDYPR</sequence>
<organism evidence="2 3">
    <name type="scientific">Spiribacter vilamensis</name>
    <dbReference type="NCBI Taxonomy" id="531306"/>
    <lineage>
        <taxon>Bacteria</taxon>
        <taxon>Pseudomonadati</taxon>
        <taxon>Pseudomonadota</taxon>
        <taxon>Gammaproteobacteria</taxon>
        <taxon>Chromatiales</taxon>
        <taxon>Ectothiorhodospiraceae</taxon>
        <taxon>Spiribacter</taxon>
    </lineage>
</organism>
<evidence type="ECO:0000256" key="1">
    <source>
        <dbReference type="SAM" id="Phobius"/>
    </source>
</evidence>
<name>A0A4Q8D076_9GAMM</name>
<dbReference type="AlphaFoldDB" id="A0A4Q8D076"/>
<dbReference type="InterPro" id="IPR008523">
    <property type="entry name" value="DUF805"/>
</dbReference>
<dbReference type="RefSeq" id="WP_130502911.1">
    <property type="nucleotide sequence ID" value="NZ_SHLI01000001.1"/>
</dbReference>
<keyword evidence="1" id="KW-0472">Membrane</keyword>
<dbReference type="GO" id="GO:0016020">
    <property type="term" value="C:membrane"/>
    <property type="evidence" value="ECO:0007669"/>
    <property type="project" value="InterPro"/>
</dbReference>
<comment type="caution">
    <text evidence="2">The sequence shown here is derived from an EMBL/GenBank/DDBJ whole genome shotgun (WGS) entry which is preliminary data.</text>
</comment>
<keyword evidence="1" id="KW-0812">Transmembrane</keyword>
<accession>A0A4Q8D076</accession>
<dbReference type="OrthoDB" id="9812349at2"/>
<protein>
    <submittedName>
        <fullName evidence="2">Uncharacterized membrane protein YhaH (DUF805 family)</fullName>
    </submittedName>
</protein>
<feature type="transmembrane region" description="Helical" evidence="1">
    <location>
        <begin position="15"/>
        <end position="40"/>
    </location>
</feature>
<gene>
    <name evidence="2" type="ORF">EV698_0871</name>
</gene>
<evidence type="ECO:0000313" key="3">
    <source>
        <dbReference type="Proteomes" id="UP000292298"/>
    </source>
</evidence>
<feature type="transmembrane region" description="Helical" evidence="1">
    <location>
        <begin position="79"/>
        <end position="103"/>
    </location>
</feature>
<keyword evidence="3" id="KW-1185">Reference proteome</keyword>
<keyword evidence="1" id="KW-1133">Transmembrane helix</keyword>
<dbReference type="Pfam" id="PF05656">
    <property type="entry name" value="DUF805"/>
    <property type="match status" value="1"/>
</dbReference>